<keyword evidence="1" id="KW-1133">Transmembrane helix</keyword>
<reference evidence="2 3" key="1">
    <citation type="journal article" date="2011" name="Science">
        <title>The ecoresponsive genome of Daphnia pulex.</title>
        <authorList>
            <person name="Colbourne J.K."/>
            <person name="Pfrender M.E."/>
            <person name="Gilbert D."/>
            <person name="Thomas W.K."/>
            <person name="Tucker A."/>
            <person name="Oakley T.H."/>
            <person name="Tokishita S."/>
            <person name="Aerts A."/>
            <person name="Arnold G.J."/>
            <person name="Basu M.K."/>
            <person name="Bauer D.J."/>
            <person name="Caceres C.E."/>
            <person name="Carmel L."/>
            <person name="Casola C."/>
            <person name="Choi J.H."/>
            <person name="Detter J.C."/>
            <person name="Dong Q."/>
            <person name="Dusheyko S."/>
            <person name="Eads B.D."/>
            <person name="Frohlich T."/>
            <person name="Geiler-Samerotte K.A."/>
            <person name="Gerlach D."/>
            <person name="Hatcher P."/>
            <person name="Jogdeo S."/>
            <person name="Krijgsveld J."/>
            <person name="Kriventseva E.V."/>
            <person name="Kultz D."/>
            <person name="Laforsch C."/>
            <person name="Lindquist E."/>
            <person name="Lopez J."/>
            <person name="Manak J.R."/>
            <person name="Muller J."/>
            <person name="Pangilinan J."/>
            <person name="Patwardhan R.P."/>
            <person name="Pitluck S."/>
            <person name="Pritham E.J."/>
            <person name="Rechtsteiner A."/>
            <person name="Rho M."/>
            <person name="Rogozin I.B."/>
            <person name="Sakarya O."/>
            <person name="Salamov A."/>
            <person name="Schaack S."/>
            <person name="Shapiro H."/>
            <person name="Shiga Y."/>
            <person name="Skalitzky C."/>
            <person name="Smith Z."/>
            <person name="Souvorov A."/>
            <person name="Sung W."/>
            <person name="Tang Z."/>
            <person name="Tsuchiya D."/>
            <person name="Tu H."/>
            <person name="Vos H."/>
            <person name="Wang M."/>
            <person name="Wolf Y.I."/>
            <person name="Yamagata H."/>
            <person name="Yamada T."/>
            <person name="Ye Y."/>
            <person name="Shaw J.R."/>
            <person name="Andrews J."/>
            <person name="Crease T.J."/>
            <person name="Tang H."/>
            <person name="Lucas S.M."/>
            <person name="Robertson H.M."/>
            <person name="Bork P."/>
            <person name="Koonin E.V."/>
            <person name="Zdobnov E.M."/>
            <person name="Grigoriev I.V."/>
            <person name="Lynch M."/>
            <person name="Boore J.L."/>
        </authorList>
    </citation>
    <scope>NUCLEOTIDE SEQUENCE [LARGE SCALE GENOMIC DNA]</scope>
</reference>
<dbReference type="AlphaFoldDB" id="E9G5F7"/>
<feature type="transmembrane region" description="Helical" evidence="1">
    <location>
        <begin position="57"/>
        <end position="77"/>
    </location>
</feature>
<evidence type="ECO:0000256" key="1">
    <source>
        <dbReference type="SAM" id="Phobius"/>
    </source>
</evidence>
<dbReference type="KEGG" id="dpx:DAPPUDRAFT_98670"/>
<dbReference type="EMBL" id="GL732532">
    <property type="protein sequence ID" value="EFX85638.1"/>
    <property type="molecule type" value="Genomic_DNA"/>
</dbReference>
<dbReference type="HOGENOM" id="CLU_129481_0_0_1"/>
<feature type="transmembrane region" description="Helical" evidence="1">
    <location>
        <begin position="132"/>
        <end position="156"/>
    </location>
</feature>
<keyword evidence="3" id="KW-1185">Reference proteome</keyword>
<dbReference type="eggNOG" id="ENOG502T2KN">
    <property type="taxonomic scope" value="Eukaryota"/>
</dbReference>
<dbReference type="Proteomes" id="UP000000305">
    <property type="component" value="Unassembled WGS sequence"/>
</dbReference>
<evidence type="ECO:0000313" key="2">
    <source>
        <dbReference type="EMBL" id="EFX85638.1"/>
    </source>
</evidence>
<dbReference type="PANTHER" id="PTHR34609:SF17">
    <property type="entry name" value="GEO08273P1-RELATED"/>
    <property type="match status" value="1"/>
</dbReference>
<gene>
    <name evidence="2" type="ORF">DAPPUDRAFT_98670</name>
</gene>
<dbReference type="PhylomeDB" id="E9G5F7"/>
<feature type="transmembrane region" description="Helical" evidence="1">
    <location>
        <begin position="97"/>
        <end position="120"/>
    </location>
</feature>
<dbReference type="InterPro" id="IPR031720">
    <property type="entry name" value="DUF4728"/>
</dbReference>
<accession>E9G5F7</accession>
<dbReference type="Pfam" id="PF15860">
    <property type="entry name" value="DUF4728"/>
    <property type="match status" value="1"/>
</dbReference>
<protein>
    <submittedName>
        <fullName evidence="2">Uncharacterized protein</fullName>
    </submittedName>
</protein>
<feature type="transmembrane region" description="Helical" evidence="1">
    <location>
        <begin position="162"/>
        <end position="189"/>
    </location>
</feature>
<dbReference type="OrthoDB" id="6388869at2759"/>
<keyword evidence="1" id="KW-0812">Transmembrane</keyword>
<proteinExistence type="predicted"/>
<dbReference type="InParanoid" id="E9G5F7"/>
<evidence type="ECO:0000313" key="3">
    <source>
        <dbReference type="Proteomes" id="UP000000305"/>
    </source>
</evidence>
<sequence length="206" mass="22642">MPVYYTSTTTNKVFQSDANGITGCQLNQFCCGCSLRTGTKVVGSLSMLQTDLNHSQLGGVAVLIYSLTVISSLNNNTRHGNYFLLGHSLGNANDSKIPMTSFVTSAVAIVCSIPVLVMAYKNLSPRLLVPWLVVNIVPSLAVIGFFIYLAVFELIIEGLDDIIGIIVIFAGVLSGAIWFYFWLVIYSFYQNRKINDRQPLLDDQQS</sequence>
<dbReference type="PANTHER" id="PTHR34609">
    <property type="entry name" value="GEO08273P1-RELATED"/>
    <property type="match status" value="1"/>
</dbReference>
<keyword evidence="1" id="KW-0472">Membrane</keyword>
<dbReference type="InterPro" id="IPR053077">
    <property type="entry name" value="MARVEL_domain_protein_3"/>
</dbReference>
<organism evidence="2 3">
    <name type="scientific">Daphnia pulex</name>
    <name type="common">Water flea</name>
    <dbReference type="NCBI Taxonomy" id="6669"/>
    <lineage>
        <taxon>Eukaryota</taxon>
        <taxon>Metazoa</taxon>
        <taxon>Ecdysozoa</taxon>
        <taxon>Arthropoda</taxon>
        <taxon>Crustacea</taxon>
        <taxon>Branchiopoda</taxon>
        <taxon>Diplostraca</taxon>
        <taxon>Cladocera</taxon>
        <taxon>Anomopoda</taxon>
        <taxon>Daphniidae</taxon>
        <taxon>Daphnia</taxon>
    </lineage>
</organism>
<name>E9G5F7_DAPPU</name>